<protein>
    <submittedName>
        <fullName evidence="3">Helix-turn-helix transcriptional regulator</fullName>
    </submittedName>
</protein>
<dbReference type="Proteomes" id="UP000668403">
    <property type="component" value="Unassembled WGS sequence"/>
</dbReference>
<dbReference type="InterPro" id="IPR001387">
    <property type="entry name" value="Cro/C1-type_HTH"/>
</dbReference>
<dbReference type="PANTHER" id="PTHR46797">
    <property type="entry name" value="HTH-TYPE TRANSCRIPTIONAL REGULATOR"/>
    <property type="match status" value="1"/>
</dbReference>
<dbReference type="PROSITE" id="PS50943">
    <property type="entry name" value="HTH_CROC1"/>
    <property type="match status" value="1"/>
</dbReference>
<proteinExistence type="predicted"/>
<dbReference type="AlphaFoldDB" id="A0A939TP14"/>
<sequence length="92" mass="10485">MTEQTSGPDWTTYTRDLGSRLHRLRIEHGFSQERLAYSAGITRYTYQKLEKGESAPGTPANPTLRNLMAIAQQLDVTLDELLPQPWPDLRGR</sequence>
<gene>
    <name evidence="3" type="ORF">J4H85_12390</name>
</gene>
<dbReference type="Gene3D" id="1.10.260.40">
    <property type="entry name" value="lambda repressor-like DNA-binding domains"/>
    <property type="match status" value="1"/>
</dbReference>
<dbReference type="GO" id="GO:0003700">
    <property type="term" value="F:DNA-binding transcription factor activity"/>
    <property type="evidence" value="ECO:0007669"/>
    <property type="project" value="TreeGrafter"/>
</dbReference>
<dbReference type="SUPFAM" id="SSF47413">
    <property type="entry name" value="lambda repressor-like DNA-binding domains"/>
    <property type="match status" value="1"/>
</dbReference>
<evidence type="ECO:0000313" key="4">
    <source>
        <dbReference type="Proteomes" id="UP000668403"/>
    </source>
</evidence>
<dbReference type="Pfam" id="PF01381">
    <property type="entry name" value="HTH_3"/>
    <property type="match status" value="1"/>
</dbReference>
<dbReference type="GO" id="GO:0003677">
    <property type="term" value="F:DNA binding"/>
    <property type="evidence" value="ECO:0007669"/>
    <property type="project" value="UniProtKB-KW"/>
</dbReference>
<keyword evidence="1" id="KW-0238">DNA-binding</keyword>
<accession>A0A939TP14</accession>
<dbReference type="SMART" id="SM00530">
    <property type="entry name" value="HTH_XRE"/>
    <property type="match status" value="1"/>
</dbReference>
<dbReference type="InterPro" id="IPR010982">
    <property type="entry name" value="Lambda_DNA-bd_dom_sf"/>
</dbReference>
<dbReference type="EMBL" id="JAGFBF010000005">
    <property type="protein sequence ID" value="MBO2990794.1"/>
    <property type="molecule type" value="Genomic_DNA"/>
</dbReference>
<dbReference type="RefSeq" id="WP_208240079.1">
    <property type="nucleotide sequence ID" value="NZ_BAAAQU010000002.1"/>
</dbReference>
<feature type="domain" description="HTH cro/C1-type" evidence="2">
    <location>
        <begin position="21"/>
        <end position="81"/>
    </location>
</feature>
<comment type="caution">
    <text evidence="3">The sequence shown here is derived from an EMBL/GenBank/DDBJ whole genome shotgun (WGS) entry which is preliminary data.</text>
</comment>
<keyword evidence="4" id="KW-1185">Reference proteome</keyword>
<evidence type="ECO:0000259" key="2">
    <source>
        <dbReference type="PROSITE" id="PS50943"/>
    </source>
</evidence>
<dbReference type="CDD" id="cd00093">
    <property type="entry name" value="HTH_XRE"/>
    <property type="match status" value="1"/>
</dbReference>
<dbReference type="PANTHER" id="PTHR46797:SF1">
    <property type="entry name" value="METHYLPHOSPHONATE SYNTHASE"/>
    <property type="match status" value="1"/>
</dbReference>
<evidence type="ECO:0000256" key="1">
    <source>
        <dbReference type="ARBA" id="ARBA00023125"/>
    </source>
</evidence>
<name>A0A939TP14_9MICO</name>
<evidence type="ECO:0000313" key="3">
    <source>
        <dbReference type="EMBL" id="MBO2990794.1"/>
    </source>
</evidence>
<reference evidence="3" key="1">
    <citation type="submission" date="2021-03" db="EMBL/GenBank/DDBJ databases">
        <title>Leucobacter chromiisoli sp. nov., isolated from chromium-containing soil of chemical plant.</title>
        <authorList>
            <person name="Xu Z."/>
        </authorList>
    </citation>
    <scope>NUCLEOTIDE SEQUENCE</scope>
    <source>
        <strain evidence="3">K 70/01</strain>
    </source>
</reference>
<organism evidence="3 4">
    <name type="scientific">Leucobacter tardus</name>
    <dbReference type="NCBI Taxonomy" id="501483"/>
    <lineage>
        <taxon>Bacteria</taxon>
        <taxon>Bacillati</taxon>
        <taxon>Actinomycetota</taxon>
        <taxon>Actinomycetes</taxon>
        <taxon>Micrococcales</taxon>
        <taxon>Microbacteriaceae</taxon>
        <taxon>Leucobacter</taxon>
    </lineage>
</organism>
<dbReference type="GO" id="GO:0005829">
    <property type="term" value="C:cytosol"/>
    <property type="evidence" value="ECO:0007669"/>
    <property type="project" value="TreeGrafter"/>
</dbReference>
<dbReference type="InterPro" id="IPR050807">
    <property type="entry name" value="TransReg_Diox_bact_type"/>
</dbReference>